<gene>
    <name evidence="1" type="primary">gldD</name>
    <name evidence="1" type="ORF">QU605_07615</name>
</gene>
<dbReference type="EMBL" id="JAUDUY010000003">
    <property type="protein sequence ID" value="MDM9631332.1"/>
    <property type="molecule type" value="Genomic_DNA"/>
</dbReference>
<organism evidence="1 2">
    <name type="scientific">Robiginitalea aurantiaca</name>
    <dbReference type="NCBI Taxonomy" id="3056915"/>
    <lineage>
        <taxon>Bacteria</taxon>
        <taxon>Pseudomonadati</taxon>
        <taxon>Bacteroidota</taxon>
        <taxon>Flavobacteriia</taxon>
        <taxon>Flavobacteriales</taxon>
        <taxon>Flavobacteriaceae</taxon>
        <taxon>Robiginitalea</taxon>
    </lineage>
</organism>
<dbReference type="InterPro" id="IPR019850">
    <property type="entry name" value="GldD-like"/>
</dbReference>
<protein>
    <submittedName>
        <fullName evidence="1">Gliding motility lipoprotein GldD</fullName>
    </submittedName>
</protein>
<proteinExistence type="predicted"/>
<evidence type="ECO:0000313" key="1">
    <source>
        <dbReference type="EMBL" id="MDM9631332.1"/>
    </source>
</evidence>
<dbReference type="RefSeq" id="WP_289724690.1">
    <property type="nucleotide sequence ID" value="NZ_JAUDUY010000003.1"/>
</dbReference>
<sequence>MKNSIYCLLAFLLFGTIGCKDDPIPKPRAMLRLEYPQQEYAQMQTDCPFEFDYNQLSQPQIQEGCNLILDYKEMKGSIYISYKPVEGNLKELLSDAQKLSYEHVVKADNILEQPFINGDDRVYGMFYEVKGDAASQSQFYVTDSANHFVTGSLYFYAKPNYDSILPAAIYLQRDIRRIVESIRWTQTNP</sequence>
<dbReference type="NCBIfam" id="TIGR03512">
    <property type="entry name" value="GldD_lipo"/>
    <property type="match status" value="1"/>
</dbReference>
<keyword evidence="2" id="KW-1185">Reference proteome</keyword>
<reference evidence="1" key="1">
    <citation type="submission" date="2023-06" db="EMBL/GenBank/DDBJ databases">
        <title>Robiginitalea aurantiacus sp. nov. and Algoriphagus sediminis sp. nov., isolated from coastal sediment.</title>
        <authorList>
            <person name="Zhou Z.Y."/>
            <person name="An J."/>
            <person name="Jia Y.W."/>
            <person name="Du Z.J."/>
        </authorList>
    </citation>
    <scope>NUCLEOTIDE SEQUENCE</scope>
    <source>
        <strain evidence="1">M39</strain>
    </source>
</reference>
<accession>A0ABT7WEI2</accession>
<dbReference type="Proteomes" id="UP001174839">
    <property type="component" value="Unassembled WGS sequence"/>
</dbReference>
<evidence type="ECO:0000313" key="2">
    <source>
        <dbReference type="Proteomes" id="UP001174839"/>
    </source>
</evidence>
<dbReference type="PROSITE" id="PS51257">
    <property type="entry name" value="PROKAR_LIPOPROTEIN"/>
    <property type="match status" value="1"/>
</dbReference>
<comment type="caution">
    <text evidence="1">The sequence shown here is derived from an EMBL/GenBank/DDBJ whole genome shotgun (WGS) entry which is preliminary data.</text>
</comment>
<keyword evidence="1" id="KW-0449">Lipoprotein</keyword>
<dbReference type="Pfam" id="PF25593">
    <property type="entry name" value="GldD_lipo"/>
    <property type="match status" value="1"/>
</dbReference>
<name>A0ABT7WEI2_9FLAO</name>